<organism evidence="1 2">
    <name type="scientific">Crinalium epipsammum PCC 9333</name>
    <dbReference type="NCBI Taxonomy" id="1173022"/>
    <lineage>
        <taxon>Bacteria</taxon>
        <taxon>Bacillati</taxon>
        <taxon>Cyanobacteriota</taxon>
        <taxon>Cyanophyceae</taxon>
        <taxon>Gomontiellales</taxon>
        <taxon>Gomontiellaceae</taxon>
        <taxon>Crinalium</taxon>
    </lineage>
</organism>
<dbReference type="AlphaFoldDB" id="K9VWQ6"/>
<proteinExistence type="predicted"/>
<accession>K9VWQ6</accession>
<dbReference type="Proteomes" id="UP000010472">
    <property type="component" value="Chromosome"/>
</dbReference>
<reference evidence="1 2" key="1">
    <citation type="submission" date="2012-06" db="EMBL/GenBank/DDBJ databases">
        <title>Finished chromosome of genome of Crinalium epipsammum PCC 9333.</title>
        <authorList>
            <consortium name="US DOE Joint Genome Institute"/>
            <person name="Gugger M."/>
            <person name="Coursin T."/>
            <person name="Rippka R."/>
            <person name="Tandeau De Marsac N."/>
            <person name="Huntemann M."/>
            <person name="Wei C.-L."/>
            <person name="Han J."/>
            <person name="Detter J.C."/>
            <person name="Han C."/>
            <person name="Tapia R."/>
            <person name="Davenport K."/>
            <person name="Daligault H."/>
            <person name="Erkkila T."/>
            <person name="Gu W."/>
            <person name="Munk A.C.C."/>
            <person name="Teshima H."/>
            <person name="Xu Y."/>
            <person name="Chain P."/>
            <person name="Chen A."/>
            <person name="Krypides N."/>
            <person name="Mavromatis K."/>
            <person name="Markowitz V."/>
            <person name="Szeto E."/>
            <person name="Ivanova N."/>
            <person name="Mikhailova N."/>
            <person name="Ovchinnikova G."/>
            <person name="Pagani I."/>
            <person name="Pati A."/>
            <person name="Goodwin L."/>
            <person name="Peters L."/>
            <person name="Pitluck S."/>
            <person name="Woyke T."/>
            <person name="Kerfeld C."/>
        </authorList>
    </citation>
    <scope>NUCLEOTIDE SEQUENCE [LARGE SCALE GENOMIC DNA]</scope>
    <source>
        <strain evidence="1 2">PCC 9333</strain>
    </source>
</reference>
<dbReference type="KEGG" id="cep:Cri9333_0627"/>
<gene>
    <name evidence="1" type="ORF">Cri9333_0627</name>
</gene>
<dbReference type="EMBL" id="CP003620">
    <property type="protein sequence ID" value="AFZ11570.1"/>
    <property type="molecule type" value="Genomic_DNA"/>
</dbReference>
<name>K9VWQ6_9CYAN</name>
<dbReference type="RefSeq" id="WP_015201704.1">
    <property type="nucleotide sequence ID" value="NC_019753.1"/>
</dbReference>
<evidence type="ECO:0000313" key="2">
    <source>
        <dbReference type="Proteomes" id="UP000010472"/>
    </source>
</evidence>
<keyword evidence="2" id="KW-1185">Reference proteome</keyword>
<sequence length="93" mass="10282">MVSSTNQRHHGLAVLEINGVRYAIAQSSVMAVIAAKYATNDLELLESQGAAYFLASDKHELKLGAFHPDTQTEILKVVNNLHIGELLFYRISQ</sequence>
<evidence type="ECO:0000313" key="1">
    <source>
        <dbReference type="EMBL" id="AFZ11570.1"/>
    </source>
</evidence>
<dbReference type="HOGENOM" id="CLU_2394775_0_0_3"/>
<protein>
    <submittedName>
        <fullName evidence="1">Uncharacterized protein</fullName>
    </submittedName>
</protein>